<comment type="caution">
    <text evidence="2">The sequence shown here is derived from an EMBL/GenBank/DDBJ whole genome shotgun (WGS) entry which is preliminary data.</text>
</comment>
<organism evidence="2 3">
    <name type="scientific">Geomesophilobacter sediminis</name>
    <dbReference type="NCBI Taxonomy" id="2798584"/>
    <lineage>
        <taxon>Bacteria</taxon>
        <taxon>Pseudomonadati</taxon>
        <taxon>Thermodesulfobacteriota</taxon>
        <taxon>Desulfuromonadia</taxon>
        <taxon>Geobacterales</taxon>
        <taxon>Geobacteraceae</taxon>
        <taxon>Geomesophilobacter</taxon>
    </lineage>
</organism>
<dbReference type="PROSITE" id="PS51257">
    <property type="entry name" value="PROKAR_LIPOPROTEIN"/>
    <property type="match status" value="1"/>
</dbReference>
<dbReference type="InterPro" id="IPR005534">
    <property type="entry name" value="Curli_assmbl/transp-comp_CsgG"/>
</dbReference>
<protein>
    <recommendedName>
        <fullName evidence="4">Curli production assembly/transport component CsgG</fullName>
    </recommendedName>
</protein>
<dbReference type="GO" id="GO:0030288">
    <property type="term" value="C:outer membrane-bounded periplasmic space"/>
    <property type="evidence" value="ECO:0007669"/>
    <property type="project" value="InterPro"/>
</dbReference>
<dbReference type="AlphaFoldDB" id="A0A8J7JDS2"/>
<dbReference type="Gene3D" id="3.40.50.10610">
    <property type="entry name" value="ABC-type transport auxiliary lipoprotein component"/>
    <property type="match status" value="1"/>
</dbReference>
<feature type="chain" id="PRO_5035226953" description="Curli production assembly/transport component CsgG" evidence="1">
    <location>
        <begin position="21"/>
        <end position="399"/>
    </location>
</feature>
<keyword evidence="3" id="KW-1185">Reference proteome</keyword>
<evidence type="ECO:0000313" key="2">
    <source>
        <dbReference type="EMBL" id="MBJ6723864.1"/>
    </source>
</evidence>
<reference evidence="2" key="1">
    <citation type="submission" date="2020-12" db="EMBL/GenBank/DDBJ databases">
        <title>Geomonas sp. Red875, isolated from river sediment.</title>
        <authorList>
            <person name="Xu Z."/>
            <person name="Zhang Z."/>
            <person name="Masuda Y."/>
            <person name="Itoh H."/>
            <person name="Senoo K."/>
        </authorList>
    </citation>
    <scope>NUCLEOTIDE SEQUENCE</scope>
    <source>
        <strain evidence="2">Red875</strain>
    </source>
</reference>
<proteinExistence type="predicted"/>
<dbReference type="RefSeq" id="WP_199382709.1">
    <property type="nucleotide sequence ID" value="NZ_JAEMHM010000003.1"/>
</dbReference>
<feature type="signal peptide" evidence="1">
    <location>
        <begin position="1"/>
        <end position="20"/>
    </location>
</feature>
<evidence type="ECO:0008006" key="4">
    <source>
        <dbReference type="Google" id="ProtNLM"/>
    </source>
</evidence>
<evidence type="ECO:0000313" key="3">
    <source>
        <dbReference type="Proteomes" id="UP000636888"/>
    </source>
</evidence>
<dbReference type="Proteomes" id="UP000636888">
    <property type="component" value="Unassembled WGS sequence"/>
</dbReference>
<dbReference type="Pfam" id="PF03783">
    <property type="entry name" value="CsgG"/>
    <property type="match status" value="1"/>
</dbReference>
<sequence>MVKKGRFLLLCAPLLLGACATVSTVDPNAFVRDPGEKLNIPAICKKSYDNAIPKVAVAQITNNSTFDYAKTVQASVQGRSERTTVGAAGVVAVPGAVGVGWGEKEKRNFQRDSQRTEREINAKLSESVEDGVVNELVNMGGVKIFTRGELNKIMQEHKFQQSGLVDDSSIVQLGKMAGAKFMLTGSLTNVALAYQTLDAAKDASQKYLGGFGALMAVGMESREGWHIDVDVTLRLLDVETGEVLLSKSMKGKEIIGKIPYPNYDALVGGIKKASAKALQDARPDFSKYFMVRGYVFETRTSKDGAQKIGLVSVGSKLGIKPGSKFTAIAFEEIEDPINGSKVCDQQRIPLEVTATDQVQNDRAWVVIKGTPDQLARIKKGQLVERESIEGQGLMNKLGY</sequence>
<gene>
    <name evidence="2" type="ORF">JFN93_04005</name>
</gene>
<dbReference type="EMBL" id="JAEMHM010000003">
    <property type="protein sequence ID" value="MBJ6723864.1"/>
    <property type="molecule type" value="Genomic_DNA"/>
</dbReference>
<evidence type="ECO:0000256" key="1">
    <source>
        <dbReference type="SAM" id="SignalP"/>
    </source>
</evidence>
<name>A0A8J7JDS2_9BACT</name>
<accession>A0A8J7JDS2</accession>
<keyword evidence="1" id="KW-0732">Signal</keyword>